<keyword evidence="2" id="KW-1133">Transmembrane helix</keyword>
<name>A0ABQ9WTA3_9EUKA</name>
<feature type="transmembrane region" description="Helical" evidence="2">
    <location>
        <begin position="659"/>
        <end position="684"/>
    </location>
</feature>
<feature type="region of interest" description="Disordered" evidence="1">
    <location>
        <begin position="842"/>
        <end position="866"/>
    </location>
</feature>
<keyword evidence="4" id="KW-1185">Reference proteome</keyword>
<keyword evidence="2" id="KW-0812">Transmembrane</keyword>
<proteinExistence type="predicted"/>
<comment type="caution">
    <text evidence="3">The sequence shown here is derived from an EMBL/GenBank/DDBJ whole genome shotgun (WGS) entry which is preliminary data.</text>
</comment>
<evidence type="ECO:0000256" key="2">
    <source>
        <dbReference type="SAM" id="Phobius"/>
    </source>
</evidence>
<dbReference type="InterPro" id="IPR011050">
    <property type="entry name" value="Pectin_lyase_fold/virulence"/>
</dbReference>
<protein>
    <submittedName>
        <fullName evidence="3">Uncharacterized protein</fullName>
    </submittedName>
</protein>
<evidence type="ECO:0000313" key="4">
    <source>
        <dbReference type="Proteomes" id="UP001281761"/>
    </source>
</evidence>
<organism evidence="3 4">
    <name type="scientific">Blattamonas nauphoetae</name>
    <dbReference type="NCBI Taxonomy" id="2049346"/>
    <lineage>
        <taxon>Eukaryota</taxon>
        <taxon>Metamonada</taxon>
        <taxon>Preaxostyla</taxon>
        <taxon>Oxymonadida</taxon>
        <taxon>Blattamonas</taxon>
    </lineage>
</organism>
<accession>A0ABQ9WTA3</accession>
<feature type="compositionally biased region" description="Acidic residues" evidence="1">
    <location>
        <begin position="618"/>
        <end position="645"/>
    </location>
</feature>
<gene>
    <name evidence="3" type="ORF">BLNAU_22332</name>
</gene>
<dbReference type="Proteomes" id="UP001281761">
    <property type="component" value="Unassembled WGS sequence"/>
</dbReference>
<dbReference type="EMBL" id="JARBJD010000385">
    <property type="protein sequence ID" value="KAK2942743.1"/>
    <property type="molecule type" value="Genomic_DNA"/>
</dbReference>
<dbReference type="SUPFAM" id="SSF51126">
    <property type="entry name" value="Pectin lyase-like"/>
    <property type="match status" value="1"/>
</dbReference>
<sequence length="866" mass="94877">MCCVVDKLAFVRIDDSGREQWRLSFVLEFFLLLPHLLPQHRLTVIRHPPRRHHTYTSSFANFTNCHFVSGASPTSTRPLFFNGYSGSVTVLSCSFTETASTQSSGGAVHLSSSTTPATSHVKVTSCNFTGCSAREKGGALYLATTAIVTVTGCRCEGCSVTETGTHLSGGGMNIQPHSTPGSTLSDNYFERCSTESRAGGLYVEFYDSTPDIASLSFKECSTSSTDARCGGGMFLWSVREVDWQPIRMVIPSLTDCEFLHCKMTPSDTIYGMGGEPLGGALVVKKVLVFEMSDCRIEDCHSASIGAVCVEPSSDSPITLANLLFVGNTVSDNPTYFKRYGGWKTQFNMLTFLSMTWATKTLLPSQSAIAGQHHRSAWGYAFHMMGPFLTQKVEASLDEVSGRIDVIVKGKVPLESQIYEIKLKEADGESEMTGRLQFTDGVGSFQPSSNLDLTFSTAYTVTSIVAVVDPSSSSTMTNDITLTAEAWAFNRDGSLDQYSFTTPAEPPTLLASSAHLTDPSQPFAFIIVLFNQEVSGSYEIVVEERGRDERITVVVNGSSFEGQSQTTRVVDEDRVLTHDTTYTIKSIMPTEGTESTTTPVRMNKTVTFHIQKSLYVPPEEPEEPEPVDPTDPEDPEDPTEPEPEDPEDKKSHLSAEMKGLLSWLIPLVVCLLLAVLVLVTVLMLVNRKRKNAEQIQKELEEQDQVHVEDKMEVAEGGSTSEVIRSDGISHSAFDSSSDHQLNVNNSREGIKSLTEAEWVEVMACSGAFEISAAPMSNTLYSVLHKEHREIEKRGIGMQIVNGLKQVVAHRGWSDGLTRLSSHWILIDTTGNVQLKLQMNASEAEQEAAQGQVRKPNISGKELEQNGN</sequence>
<keyword evidence="2" id="KW-0472">Membrane</keyword>
<reference evidence="3 4" key="1">
    <citation type="journal article" date="2022" name="bioRxiv">
        <title>Genomics of Preaxostyla Flagellates Illuminates Evolutionary Transitions and the Path Towards Mitochondrial Loss.</title>
        <authorList>
            <person name="Novak L.V.F."/>
            <person name="Treitli S.C."/>
            <person name="Pyrih J."/>
            <person name="Halakuc P."/>
            <person name="Pipaliya S.V."/>
            <person name="Vacek V."/>
            <person name="Brzon O."/>
            <person name="Soukal P."/>
            <person name="Eme L."/>
            <person name="Dacks J.B."/>
            <person name="Karnkowska A."/>
            <person name="Elias M."/>
            <person name="Hampl V."/>
        </authorList>
    </citation>
    <scope>NUCLEOTIDE SEQUENCE [LARGE SCALE GENOMIC DNA]</scope>
    <source>
        <strain evidence="3">NAU3</strain>
        <tissue evidence="3">Gut</tissue>
    </source>
</reference>
<evidence type="ECO:0000256" key="1">
    <source>
        <dbReference type="SAM" id="MobiDB-lite"/>
    </source>
</evidence>
<evidence type="ECO:0000313" key="3">
    <source>
        <dbReference type="EMBL" id="KAK2942743.1"/>
    </source>
</evidence>
<feature type="region of interest" description="Disordered" evidence="1">
    <location>
        <begin position="613"/>
        <end position="651"/>
    </location>
</feature>